<keyword evidence="5" id="KW-1015">Disulfide bond</keyword>
<dbReference type="OMA" id="YKXKECA"/>
<dbReference type="SMART" id="SM00630">
    <property type="entry name" value="Sema"/>
    <property type="match status" value="1"/>
</dbReference>
<dbReference type="InterPro" id="IPR003599">
    <property type="entry name" value="Ig_sub"/>
</dbReference>
<dbReference type="Pfam" id="PF00047">
    <property type="entry name" value="ig"/>
    <property type="match status" value="1"/>
</dbReference>
<keyword evidence="10" id="KW-1133">Transmembrane helix</keyword>
<keyword evidence="10" id="KW-0812">Transmembrane</keyword>
<comment type="subcellular location">
    <subcellularLocation>
        <location evidence="1">Secreted</location>
    </subcellularLocation>
</comment>
<feature type="domain" description="Sema" evidence="12">
    <location>
        <begin position="26"/>
        <end position="450"/>
    </location>
</feature>
<evidence type="ECO:0000313" key="13">
    <source>
        <dbReference type="Ensembl" id="ENSEBUP00000018914.1"/>
    </source>
</evidence>
<comment type="caution">
    <text evidence="8">Lacks conserved residue(s) required for the propagation of feature annotation.</text>
</comment>
<proteinExistence type="inferred from homology"/>
<dbReference type="PROSITE" id="PS51004">
    <property type="entry name" value="SEMA"/>
    <property type="match status" value="1"/>
</dbReference>
<feature type="compositionally biased region" description="Basic residues" evidence="9">
    <location>
        <begin position="541"/>
        <end position="557"/>
    </location>
</feature>
<evidence type="ECO:0000256" key="4">
    <source>
        <dbReference type="ARBA" id="ARBA00022729"/>
    </source>
</evidence>
<evidence type="ECO:0000256" key="8">
    <source>
        <dbReference type="PROSITE-ProRule" id="PRU00352"/>
    </source>
</evidence>
<reference evidence="13" key="2">
    <citation type="submission" date="2025-09" db="UniProtKB">
        <authorList>
            <consortium name="Ensembl"/>
        </authorList>
    </citation>
    <scope>IDENTIFICATION</scope>
</reference>
<keyword evidence="3" id="KW-0964">Secreted</keyword>
<evidence type="ECO:0000256" key="9">
    <source>
        <dbReference type="SAM" id="MobiDB-lite"/>
    </source>
</evidence>
<keyword evidence="6" id="KW-0325">Glycoprotein</keyword>
<dbReference type="GO" id="GO:0030335">
    <property type="term" value="P:positive regulation of cell migration"/>
    <property type="evidence" value="ECO:0007669"/>
    <property type="project" value="TreeGrafter"/>
</dbReference>
<feature type="region of interest" description="Disordered" evidence="9">
    <location>
        <begin position="541"/>
        <end position="596"/>
    </location>
</feature>
<feature type="domain" description="Ig-like" evidence="11">
    <location>
        <begin position="407"/>
        <end position="479"/>
    </location>
</feature>
<dbReference type="Ensembl" id="ENSEBUT00000019489.1">
    <property type="protein sequence ID" value="ENSEBUP00000018914.1"/>
    <property type="gene ID" value="ENSEBUG00000011788.1"/>
</dbReference>
<dbReference type="GO" id="GO:0030215">
    <property type="term" value="F:semaphorin receptor binding"/>
    <property type="evidence" value="ECO:0007669"/>
    <property type="project" value="InterPro"/>
</dbReference>
<evidence type="ECO:0000259" key="11">
    <source>
        <dbReference type="PROSITE" id="PS50835"/>
    </source>
</evidence>
<organism evidence="13 14">
    <name type="scientific">Eptatretus burgeri</name>
    <name type="common">Inshore hagfish</name>
    <dbReference type="NCBI Taxonomy" id="7764"/>
    <lineage>
        <taxon>Eukaryota</taxon>
        <taxon>Metazoa</taxon>
        <taxon>Chordata</taxon>
        <taxon>Craniata</taxon>
        <taxon>Vertebrata</taxon>
        <taxon>Cyclostomata</taxon>
        <taxon>Myxini</taxon>
        <taxon>Myxiniformes</taxon>
        <taxon>Myxinidae</taxon>
        <taxon>Eptatretinae</taxon>
        <taxon>Eptatretus</taxon>
    </lineage>
</organism>
<dbReference type="SUPFAM" id="SSF101912">
    <property type="entry name" value="Sema domain"/>
    <property type="match status" value="1"/>
</dbReference>
<name>A0A8C4QQ34_EPTBU</name>
<keyword evidence="10" id="KW-0472">Membrane</keyword>
<dbReference type="InterPro" id="IPR001627">
    <property type="entry name" value="Semap_dom"/>
</dbReference>
<comment type="similarity">
    <text evidence="2">Belongs to the semaphorin family.</text>
</comment>
<keyword evidence="4" id="KW-0732">Signal</keyword>
<dbReference type="InterPro" id="IPR007110">
    <property type="entry name" value="Ig-like_dom"/>
</dbReference>
<feature type="compositionally biased region" description="Basic residues" evidence="9">
    <location>
        <begin position="568"/>
        <end position="584"/>
    </location>
</feature>
<dbReference type="GO" id="GO:0007411">
    <property type="term" value="P:axon guidance"/>
    <property type="evidence" value="ECO:0007669"/>
    <property type="project" value="TreeGrafter"/>
</dbReference>
<dbReference type="InterPro" id="IPR036352">
    <property type="entry name" value="Semap_dom_sf"/>
</dbReference>
<evidence type="ECO:0000256" key="10">
    <source>
        <dbReference type="SAM" id="Phobius"/>
    </source>
</evidence>
<evidence type="ECO:0000256" key="7">
    <source>
        <dbReference type="ARBA" id="ARBA00023319"/>
    </source>
</evidence>
<dbReference type="InterPro" id="IPR013783">
    <property type="entry name" value="Ig-like_fold"/>
</dbReference>
<dbReference type="InterPro" id="IPR015943">
    <property type="entry name" value="WD40/YVTN_repeat-like_dom_sf"/>
</dbReference>
<protein>
    <submittedName>
        <fullName evidence="13">Sema domain, immunoglobulin domain (Ig), short basic domain, secreted, (semaphorin) 3B</fullName>
    </submittedName>
</protein>
<dbReference type="SUPFAM" id="SSF48726">
    <property type="entry name" value="Immunoglobulin"/>
    <property type="match status" value="1"/>
</dbReference>
<dbReference type="GO" id="GO:0001755">
    <property type="term" value="P:neural crest cell migration"/>
    <property type="evidence" value="ECO:0007669"/>
    <property type="project" value="TreeGrafter"/>
</dbReference>
<accession>A0A8C4QQ34</accession>
<evidence type="ECO:0000256" key="5">
    <source>
        <dbReference type="ARBA" id="ARBA00023157"/>
    </source>
</evidence>
<feature type="compositionally biased region" description="Low complexity" evidence="9">
    <location>
        <begin position="585"/>
        <end position="596"/>
    </location>
</feature>
<dbReference type="Proteomes" id="UP000694388">
    <property type="component" value="Unplaced"/>
</dbReference>
<dbReference type="InterPro" id="IPR013151">
    <property type="entry name" value="Immunoglobulin_dom"/>
</dbReference>
<dbReference type="CDD" id="cd05871">
    <property type="entry name" value="Ig_Sema3"/>
    <property type="match status" value="1"/>
</dbReference>
<dbReference type="SMART" id="SM00409">
    <property type="entry name" value="IG"/>
    <property type="match status" value="1"/>
</dbReference>
<evidence type="ECO:0000256" key="1">
    <source>
        <dbReference type="ARBA" id="ARBA00004613"/>
    </source>
</evidence>
<dbReference type="PANTHER" id="PTHR11036:SF37">
    <property type="entry name" value="SEMAPHORIN-3B"/>
    <property type="match status" value="1"/>
</dbReference>
<dbReference type="Pfam" id="PF01403">
    <property type="entry name" value="Sema"/>
    <property type="match status" value="1"/>
</dbReference>
<dbReference type="PROSITE" id="PS50835">
    <property type="entry name" value="IG_LIKE"/>
    <property type="match status" value="1"/>
</dbReference>
<evidence type="ECO:0000256" key="6">
    <source>
        <dbReference type="ARBA" id="ARBA00023180"/>
    </source>
</evidence>
<sequence length="596" mass="67450">SCCKDNPGSLAVHTGLWTICVVASTDIHISSPELTDLLLSKSSMVFRGNTSEHGVLLMDEERGRLFVGGRDTLFSLSLTDINNRPLSNECWNFIRLLQPLNNTHLYACGTGAFHPVCAAMHVGPRAGQSGESGRGKSPYDPKQQTTSVIVDELYAGVASDFMGRDFAIFRTLGVRPAIRTEQHNSRWLNEPKFVAAYAIPESNSRDEDKVYFFFRETALEGEYIGKTVFSRVSQICQNDVGGHRSMINRWTTFLKARLVCSVPGSNGIDTYFDELQDVFLLQTRDPKNPVIYTIFSTSSNVFQGSAVCVYTMSDIRRVFLGPFAHKDGPNHKWTAYQGKVPYPRPGTVSRIVSTFGKLMFVMCRPIYNIIIIIILFLPWCCHFLDLSTRTMGTEMDNVEERLLYGVGNSTLLLECVPRSLQAHVAWMFSQPNDENREEVKTDDRVVVTPQGLLLRSVVRNDAGLYACRTTEHSFVQTLARFRLEVIGPEQLDILLRQRRGDLAILDKDSSSPRVWYREFLRLVNHPSLSGGVAEICERARLSKKQRPHRRRKARGRGAQKLGRGNLLKWKHAHEARKRRNRRTHNGNTRPPRSIDA</sequence>
<evidence type="ECO:0000256" key="2">
    <source>
        <dbReference type="ARBA" id="ARBA00009492"/>
    </source>
</evidence>
<dbReference type="GO" id="GO:0005576">
    <property type="term" value="C:extracellular region"/>
    <property type="evidence" value="ECO:0007669"/>
    <property type="project" value="UniProtKB-SubCell"/>
</dbReference>
<keyword evidence="14" id="KW-1185">Reference proteome</keyword>
<keyword evidence="7" id="KW-0393">Immunoglobulin domain</keyword>
<reference evidence="13" key="1">
    <citation type="submission" date="2025-08" db="UniProtKB">
        <authorList>
            <consortium name="Ensembl"/>
        </authorList>
    </citation>
    <scope>IDENTIFICATION</scope>
</reference>
<dbReference type="GO" id="GO:0071526">
    <property type="term" value="P:semaphorin-plexin signaling pathway"/>
    <property type="evidence" value="ECO:0007669"/>
    <property type="project" value="TreeGrafter"/>
</dbReference>
<dbReference type="InterPro" id="IPR027231">
    <property type="entry name" value="Semaphorin"/>
</dbReference>
<dbReference type="GO" id="GO:0045499">
    <property type="term" value="F:chemorepellent activity"/>
    <property type="evidence" value="ECO:0007669"/>
    <property type="project" value="TreeGrafter"/>
</dbReference>
<dbReference type="FunFam" id="2.60.40.10:FF:000030">
    <property type="entry name" value="Semaphorin 3F like"/>
    <property type="match status" value="1"/>
</dbReference>
<dbReference type="Gene3D" id="2.60.40.10">
    <property type="entry name" value="Immunoglobulins"/>
    <property type="match status" value="1"/>
</dbReference>
<feature type="transmembrane region" description="Helical" evidence="10">
    <location>
        <begin position="366"/>
        <end position="386"/>
    </location>
</feature>
<dbReference type="AlphaFoldDB" id="A0A8C4QQ34"/>
<evidence type="ECO:0000259" key="12">
    <source>
        <dbReference type="PROSITE" id="PS51004"/>
    </source>
</evidence>
<evidence type="ECO:0000313" key="14">
    <source>
        <dbReference type="Proteomes" id="UP000694388"/>
    </source>
</evidence>
<evidence type="ECO:0000256" key="3">
    <source>
        <dbReference type="ARBA" id="ARBA00022525"/>
    </source>
</evidence>
<dbReference type="InterPro" id="IPR036179">
    <property type="entry name" value="Ig-like_dom_sf"/>
</dbReference>
<dbReference type="Gene3D" id="2.130.10.10">
    <property type="entry name" value="YVTN repeat-like/Quinoprotein amine dehydrogenase"/>
    <property type="match status" value="1"/>
</dbReference>
<dbReference type="PANTHER" id="PTHR11036">
    <property type="entry name" value="SEMAPHORIN"/>
    <property type="match status" value="1"/>
</dbReference>
<dbReference type="GO" id="GO:0005886">
    <property type="term" value="C:plasma membrane"/>
    <property type="evidence" value="ECO:0007669"/>
    <property type="project" value="TreeGrafter"/>
</dbReference>
<dbReference type="GeneTree" id="ENSGT00940000157756"/>